<keyword evidence="1" id="KW-0812">Transmembrane</keyword>
<proteinExistence type="predicted"/>
<feature type="transmembrane region" description="Helical" evidence="1">
    <location>
        <begin position="1207"/>
        <end position="1229"/>
    </location>
</feature>
<dbReference type="PANTHER" id="PTHR38690">
    <property type="entry name" value="PROTEASE-RELATED"/>
    <property type="match status" value="1"/>
</dbReference>
<feature type="domain" description="YhdP central" evidence="2">
    <location>
        <begin position="13"/>
        <end position="1256"/>
    </location>
</feature>
<dbReference type="PANTHER" id="PTHR38690:SF1">
    <property type="entry name" value="PROTEASE"/>
    <property type="match status" value="1"/>
</dbReference>
<dbReference type="InterPro" id="IPR011836">
    <property type="entry name" value="YhdP"/>
</dbReference>
<feature type="transmembrane region" description="Helical" evidence="1">
    <location>
        <begin position="12"/>
        <end position="35"/>
    </location>
</feature>
<dbReference type="Pfam" id="PF13116">
    <property type="entry name" value="YhdP"/>
    <property type="match status" value="1"/>
</dbReference>
<dbReference type="AlphaFoldDB" id="A0A520S516"/>
<reference evidence="3 4" key="1">
    <citation type="submission" date="2019-02" db="EMBL/GenBank/DDBJ databases">
        <title>Prokaryotic population dynamics and viral predation in marine succession experiment using metagenomics: the confinement effect.</title>
        <authorList>
            <person name="Haro-Moreno J.M."/>
            <person name="Rodriguez-Valera F."/>
            <person name="Lopez-Perez M."/>
        </authorList>
    </citation>
    <scope>NUCLEOTIDE SEQUENCE [LARGE SCALE GENOMIC DNA]</scope>
    <source>
        <strain evidence="3">MED-G157</strain>
    </source>
</reference>
<protein>
    <recommendedName>
        <fullName evidence="2">YhdP central domain-containing protein</fullName>
    </recommendedName>
</protein>
<organism evidence="3 4">
    <name type="scientific">OM182 bacterium</name>
    <dbReference type="NCBI Taxonomy" id="2510334"/>
    <lineage>
        <taxon>Bacteria</taxon>
        <taxon>Pseudomonadati</taxon>
        <taxon>Pseudomonadota</taxon>
        <taxon>Gammaproteobacteria</taxon>
        <taxon>OMG group</taxon>
        <taxon>OM182 clade</taxon>
    </lineage>
</organism>
<sequence length="1274" mass="141563">MRRELFKYTVRSLQFGILVFLIVAAIYVSIGRIVLSLSDVYRDDLVYWLEERFDVDLKIASINGHWDYFDPEIVLNGVLLGESTSFDHVTFQIGILNSLIERTVVITSIDLRGLKIFLEERSPGKWNIDGFPDSSKFFDPELLLSSLPYLSTAWIDQLEVKLKGIRNDYILSTQDLILQSANNGVRRVSAPLQIRSKDTKFKASITLLGNYSGSQKKKDFEGDFYVDITGTGLEHASYLTEINRRFANISIDSQFWISLNREDKGIVSSIDIEASLLGSDAEKLAVAGDFALDLKVSEDQFKISGNEINIEVDDKAFIIKDLHGALSSNLSQVGFMIPVLDLGQLSSSLLNLGSRVASKKILKAIESISPAGSLRETFVYLDAEKPKSEYQLVSLLDSAEFGSYLGFPKMRNLSGLISMNSDRGFVDIDNEDFYLNFKSHFNEVWPFDAVRGRMLYQNDAEVLRISSGLVEFSHEGLKAFGKVKLNLPRDEGDHTWALLMSVHESKLLESNRYLPNTLSPRLLSWLDAAVIAGEVEESGLLFHGALSKNSPKINKIFESYFRLRDVDLRYHPEWPELSDLNALFYINNAGVFSNNGNAKIHDSNLENAKVNIRIPYGKEAKNFVLSADIKGSLFDGVRVLNETPIADKIMNVSKHWSGTGKLWGTVKLEIPLVPLEDDEIYTDVSISLADNDFSFADQNITIEKINGNFRYESYSGLNSSRFTGNLFGEEIFGSITTELRNQSEEVLVDMEGTIDVIDLYEWSGQPILSRFKGESTYSASLHIPFGNNTEGSYLEATSNLSGIEINLPAPFGKNETTERTLFYREEFLETGSKLNFSLGELSASLLTDNALVTGGRLHVGPTENSEVSYDSLVVTGILEQADYEDWHQFFLDMENISDQSLKSMFRDNSQLISLDIDCLNLYSLPLFGIKANVKRLSGAWSAFLVNEDLSGEIIIPDDGEASVVVNLDRLRFPRAGGATNPLGNLLPQELAGTKFTIKELFYGDEEFGRWSFELRPDETGLSLIDLKGRVKGVSLTEGSRIDWTYDKQSASSFEGNIWIEDLGIALEKWGYASSVEGSNFNLSASLVWDGSPAAIDMAVAEGQIKLLNGKGRFVQADPGAALKLLGVFDFAQIGRRLSFDFSDVVQKGWSFHGIQGSLDYKKGKMSILEPIVIEGSSSTFKLAGSVDLNTRELDNDMIVTLLVSRNLPWYAAYSAIATGPLAGLGVLLAQKILKSQINQASSAKYTVSGTIESPKIELHSLFNNSLGTRTSPIQ</sequence>
<evidence type="ECO:0000259" key="2">
    <source>
        <dbReference type="Pfam" id="PF13116"/>
    </source>
</evidence>
<keyword evidence="1" id="KW-1133">Transmembrane helix</keyword>
<keyword evidence="1" id="KW-0472">Membrane</keyword>
<evidence type="ECO:0000313" key="3">
    <source>
        <dbReference type="EMBL" id="RZO77534.1"/>
    </source>
</evidence>
<name>A0A520S516_9GAMM</name>
<comment type="caution">
    <text evidence="3">The sequence shown here is derived from an EMBL/GenBank/DDBJ whole genome shotgun (WGS) entry which is preliminary data.</text>
</comment>
<evidence type="ECO:0000256" key="1">
    <source>
        <dbReference type="SAM" id="Phobius"/>
    </source>
</evidence>
<dbReference type="EMBL" id="SHAG01000002">
    <property type="protein sequence ID" value="RZO77534.1"/>
    <property type="molecule type" value="Genomic_DNA"/>
</dbReference>
<dbReference type="Proteomes" id="UP000316199">
    <property type="component" value="Unassembled WGS sequence"/>
</dbReference>
<dbReference type="InterPro" id="IPR025263">
    <property type="entry name" value="YhdP_central"/>
</dbReference>
<gene>
    <name evidence="3" type="ORF">EVA68_01415</name>
</gene>
<accession>A0A520S516</accession>
<evidence type="ECO:0000313" key="4">
    <source>
        <dbReference type="Proteomes" id="UP000316199"/>
    </source>
</evidence>